<dbReference type="SUPFAM" id="SSF103190">
    <property type="entry name" value="Sensory domain-like"/>
    <property type="match status" value="1"/>
</dbReference>
<dbReference type="Gene3D" id="3.30.565.10">
    <property type="entry name" value="Histidine kinase-like ATPase, C-terminal domain"/>
    <property type="match status" value="1"/>
</dbReference>
<keyword evidence="11 12" id="KW-0472">Membrane</keyword>
<evidence type="ECO:0000256" key="12">
    <source>
        <dbReference type="SAM" id="Phobius"/>
    </source>
</evidence>
<dbReference type="Pfam" id="PF00512">
    <property type="entry name" value="HisKA"/>
    <property type="match status" value="1"/>
</dbReference>
<dbReference type="InterPro" id="IPR050428">
    <property type="entry name" value="TCS_sensor_his_kinase"/>
</dbReference>
<sequence length="462" mass="49328">MRWRLMAAFIGVTLLMLLVQDIPLSSYLRTVENDRIVTALERDAFVLAGRSEEFLESPTPADESTLAAVARTYRDAGGARVVIVDTAGTAVVTSDDDQSSFGSSYASRPEIAEALTGRITSGERYSDTVKTELLYVTVPVFSGDRVLGAVRLTYPSQVVTDAVSRQIRLLGLVALTTVLVAGLVGLIFSGRVTRQLKLLQGATERLAEGDLSARADETSGAPELRSLSTSFNLMAERLNSLIQQQRTFAADASHQLRTPLTALRLRLERTRNLLHTDPAGATERLAAAESEVDRLSNIVEGLLLLSRTEASSAPLEVLDLASVAQERMEQWQALAQESDVTIVYEGATAASVRATALAPEQILDNYLDNALSVSPAGSTIVVRVAVAGAHTTLHVLDDGPGMSPEECTRAFDRFWRATSDHPGSGLGLAIVSQLARASRATAALAPRPGSGIDASVTFEAVP</sequence>
<keyword evidence="8 15" id="KW-0418">Kinase</keyword>
<keyword evidence="7 12" id="KW-0812">Transmembrane</keyword>
<dbReference type="PROSITE" id="PS50885">
    <property type="entry name" value="HAMP"/>
    <property type="match status" value="1"/>
</dbReference>
<evidence type="ECO:0000313" key="16">
    <source>
        <dbReference type="Proteomes" id="UP000029864"/>
    </source>
</evidence>
<gene>
    <name evidence="15" type="ORF">GY21_12265</name>
</gene>
<keyword evidence="4" id="KW-1003">Cell membrane</keyword>
<dbReference type="InterPro" id="IPR003661">
    <property type="entry name" value="HisK_dim/P_dom"/>
</dbReference>
<dbReference type="SMART" id="SM00387">
    <property type="entry name" value="HATPase_c"/>
    <property type="match status" value="1"/>
</dbReference>
<dbReference type="Gene3D" id="6.10.340.10">
    <property type="match status" value="1"/>
</dbReference>
<accession>A0A099J470</accession>
<dbReference type="STRING" id="1001240.GY21_12265"/>
<dbReference type="SMART" id="SM00388">
    <property type="entry name" value="HisKA"/>
    <property type="match status" value="1"/>
</dbReference>
<dbReference type="PANTHER" id="PTHR45436">
    <property type="entry name" value="SENSOR HISTIDINE KINASE YKOH"/>
    <property type="match status" value="1"/>
</dbReference>
<dbReference type="OrthoDB" id="9786919at2"/>
<dbReference type="InterPro" id="IPR036890">
    <property type="entry name" value="HATPase_C_sf"/>
</dbReference>
<evidence type="ECO:0000256" key="9">
    <source>
        <dbReference type="ARBA" id="ARBA00022989"/>
    </source>
</evidence>
<keyword evidence="16" id="KW-1185">Reference proteome</keyword>
<dbReference type="CDD" id="cd06225">
    <property type="entry name" value="HAMP"/>
    <property type="match status" value="1"/>
</dbReference>
<keyword evidence="6" id="KW-0808">Transferase</keyword>
<evidence type="ECO:0000313" key="15">
    <source>
        <dbReference type="EMBL" id="KGJ72880.1"/>
    </source>
</evidence>
<name>A0A099J470_9MICO</name>
<dbReference type="InterPro" id="IPR003594">
    <property type="entry name" value="HATPase_dom"/>
</dbReference>
<dbReference type="SUPFAM" id="SSF158472">
    <property type="entry name" value="HAMP domain-like"/>
    <property type="match status" value="1"/>
</dbReference>
<protein>
    <recommendedName>
        <fullName evidence="3">histidine kinase</fullName>
        <ecNumber evidence="3">2.7.13.3</ecNumber>
    </recommendedName>
</protein>
<keyword evidence="9 12" id="KW-1133">Transmembrane helix</keyword>
<dbReference type="EMBL" id="JPXF01000050">
    <property type="protein sequence ID" value="KGJ72880.1"/>
    <property type="molecule type" value="Genomic_DNA"/>
</dbReference>
<dbReference type="InterPro" id="IPR029151">
    <property type="entry name" value="Sensor-like_sf"/>
</dbReference>
<proteinExistence type="predicted"/>
<evidence type="ECO:0000256" key="8">
    <source>
        <dbReference type="ARBA" id="ARBA00022777"/>
    </source>
</evidence>
<dbReference type="InterPro" id="IPR004358">
    <property type="entry name" value="Sig_transdc_His_kin-like_C"/>
</dbReference>
<evidence type="ECO:0000256" key="2">
    <source>
        <dbReference type="ARBA" id="ARBA00004651"/>
    </source>
</evidence>
<dbReference type="Proteomes" id="UP000029864">
    <property type="component" value="Unassembled WGS sequence"/>
</dbReference>
<dbReference type="AlphaFoldDB" id="A0A099J470"/>
<feature type="domain" description="HAMP" evidence="14">
    <location>
        <begin position="190"/>
        <end position="243"/>
    </location>
</feature>
<dbReference type="InterPro" id="IPR003660">
    <property type="entry name" value="HAMP_dom"/>
</dbReference>
<dbReference type="SUPFAM" id="SSF55874">
    <property type="entry name" value="ATPase domain of HSP90 chaperone/DNA topoisomerase II/histidine kinase"/>
    <property type="match status" value="1"/>
</dbReference>
<evidence type="ECO:0000256" key="1">
    <source>
        <dbReference type="ARBA" id="ARBA00000085"/>
    </source>
</evidence>
<keyword evidence="5" id="KW-0597">Phosphoprotein</keyword>
<feature type="domain" description="Histidine kinase" evidence="13">
    <location>
        <begin position="251"/>
        <end position="462"/>
    </location>
</feature>
<dbReference type="InterPro" id="IPR005467">
    <property type="entry name" value="His_kinase_dom"/>
</dbReference>
<comment type="caution">
    <text evidence="15">The sequence shown here is derived from an EMBL/GenBank/DDBJ whole genome shotgun (WGS) entry which is preliminary data.</text>
</comment>
<feature type="transmembrane region" description="Helical" evidence="12">
    <location>
        <begin position="169"/>
        <end position="188"/>
    </location>
</feature>
<evidence type="ECO:0000256" key="7">
    <source>
        <dbReference type="ARBA" id="ARBA00022692"/>
    </source>
</evidence>
<dbReference type="GO" id="GO:0000155">
    <property type="term" value="F:phosphorelay sensor kinase activity"/>
    <property type="evidence" value="ECO:0007669"/>
    <property type="project" value="InterPro"/>
</dbReference>
<evidence type="ECO:0000259" key="14">
    <source>
        <dbReference type="PROSITE" id="PS50885"/>
    </source>
</evidence>
<dbReference type="InterPro" id="IPR036097">
    <property type="entry name" value="HisK_dim/P_sf"/>
</dbReference>
<dbReference type="Gene3D" id="3.30.450.20">
    <property type="entry name" value="PAS domain"/>
    <property type="match status" value="1"/>
</dbReference>
<reference evidence="15 16" key="1">
    <citation type="submission" date="2014-08" db="EMBL/GenBank/DDBJ databases">
        <authorList>
            <person name="Sisinthy S."/>
        </authorList>
    </citation>
    <scope>NUCLEOTIDE SEQUENCE [LARGE SCALE GENOMIC DNA]</scope>
    <source>
        <strain evidence="15 16">RuG17</strain>
    </source>
</reference>
<evidence type="ECO:0000256" key="5">
    <source>
        <dbReference type="ARBA" id="ARBA00022553"/>
    </source>
</evidence>
<organism evidence="15 16">
    <name type="scientific">Cryobacterium roopkundense</name>
    <dbReference type="NCBI Taxonomy" id="1001240"/>
    <lineage>
        <taxon>Bacteria</taxon>
        <taxon>Bacillati</taxon>
        <taxon>Actinomycetota</taxon>
        <taxon>Actinomycetes</taxon>
        <taxon>Micrococcales</taxon>
        <taxon>Microbacteriaceae</taxon>
        <taxon>Cryobacterium</taxon>
    </lineage>
</organism>
<evidence type="ECO:0000256" key="3">
    <source>
        <dbReference type="ARBA" id="ARBA00012438"/>
    </source>
</evidence>
<dbReference type="eggNOG" id="COG0642">
    <property type="taxonomic scope" value="Bacteria"/>
</dbReference>
<evidence type="ECO:0000256" key="11">
    <source>
        <dbReference type="ARBA" id="ARBA00023136"/>
    </source>
</evidence>
<dbReference type="PRINTS" id="PR00344">
    <property type="entry name" value="BCTRLSENSOR"/>
</dbReference>
<dbReference type="CDD" id="cd00075">
    <property type="entry name" value="HATPase"/>
    <property type="match status" value="1"/>
</dbReference>
<dbReference type="SMART" id="SM00304">
    <property type="entry name" value="HAMP"/>
    <property type="match status" value="1"/>
</dbReference>
<comment type="subcellular location">
    <subcellularLocation>
        <location evidence="2">Cell membrane</location>
        <topology evidence="2">Multi-pass membrane protein</topology>
    </subcellularLocation>
</comment>
<dbReference type="Gene3D" id="1.10.287.130">
    <property type="match status" value="1"/>
</dbReference>
<dbReference type="Pfam" id="PF00672">
    <property type="entry name" value="HAMP"/>
    <property type="match status" value="1"/>
</dbReference>
<comment type="catalytic activity">
    <reaction evidence="1">
        <text>ATP + protein L-histidine = ADP + protein N-phospho-L-histidine.</text>
        <dbReference type="EC" id="2.7.13.3"/>
    </reaction>
</comment>
<dbReference type="PANTHER" id="PTHR45436:SF5">
    <property type="entry name" value="SENSOR HISTIDINE KINASE TRCS"/>
    <property type="match status" value="1"/>
</dbReference>
<evidence type="ECO:0000259" key="13">
    <source>
        <dbReference type="PROSITE" id="PS50109"/>
    </source>
</evidence>
<dbReference type="Pfam" id="PF02518">
    <property type="entry name" value="HATPase_c"/>
    <property type="match status" value="1"/>
</dbReference>
<dbReference type="CDD" id="cd00082">
    <property type="entry name" value="HisKA"/>
    <property type="match status" value="1"/>
</dbReference>
<keyword evidence="10" id="KW-0902">Two-component regulatory system</keyword>
<dbReference type="GO" id="GO:0005886">
    <property type="term" value="C:plasma membrane"/>
    <property type="evidence" value="ECO:0007669"/>
    <property type="project" value="UniProtKB-SubCell"/>
</dbReference>
<evidence type="ECO:0000256" key="10">
    <source>
        <dbReference type="ARBA" id="ARBA00023012"/>
    </source>
</evidence>
<evidence type="ECO:0000256" key="4">
    <source>
        <dbReference type="ARBA" id="ARBA00022475"/>
    </source>
</evidence>
<evidence type="ECO:0000256" key="6">
    <source>
        <dbReference type="ARBA" id="ARBA00022679"/>
    </source>
</evidence>
<dbReference type="EC" id="2.7.13.3" evidence="3"/>
<dbReference type="PROSITE" id="PS50109">
    <property type="entry name" value="HIS_KIN"/>
    <property type="match status" value="1"/>
</dbReference>
<dbReference type="SUPFAM" id="SSF47384">
    <property type="entry name" value="Homodimeric domain of signal transducing histidine kinase"/>
    <property type="match status" value="1"/>
</dbReference>